<dbReference type="InterPro" id="IPR051606">
    <property type="entry name" value="Polyketide_Oxido-like"/>
</dbReference>
<organism evidence="2 3">
    <name type="scientific">Candidatus Propionivibrio dominans</name>
    <dbReference type="NCBI Taxonomy" id="2954373"/>
    <lineage>
        <taxon>Bacteria</taxon>
        <taxon>Pseudomonadati</taxon>
        <taxon>Pseudomonadota</taxon>
        <taxon>Betaproteobacteria</taxon>
        <taxon>Rhodocyclales</taxon>
        <taxon>Rhodocyclaceae</taxon>
        <taxon>Propionivibrio</taxon>
    </lineage>
</organism>
<dbReference type="EMBL" id="JADJNC010000009">
    <property type="protein sequence ID" value="MBK7422736.1"/>
    <property type="molecule type" value="Genomic_DNA"/>
</dbReference>
<evidence type="ECO:0000313" key="3">
    <source>
        <dbReference type="Proteomes" id="UP000886602"/>
    </source>
</evidence>
<reference evidence="2" key="1">
    <citation type="submission" date="2020-10" db="EMBL/GenBank/DDBJ databases">
        <title>Connecting structure to function with the recovery of over 1000 high-quality activated sludge metagenome-assembled genomes encoding full-length rRNA genes using long-read sequencing.</title>
        <authorList>
            <person name="Singleton C.M."/>
            <person name="Petriglieri F."/>
            <person name="Kristensen J.M."/>
            <person name="Kirkegaard R.H."/>
            <person name="Michaelsen T.Y."/>
            <person name="Andersen M.H."/>
            <person name="Karst S.M."/>
            <person name="Dueholm M.S."/>
            <person name="Nielsen P.H."/>
            <person name="Albertsen M."/>
        </authorList>
    </citation>
    <scope>NUCLEOTIDE SEQUENCE</scope>
    <source>
        <strain evidence="2">EsbW_18-Q3-R4-48_MAXAC.044</strain>
    </source>
</reference>
<dbReference type="SUPFAM" id="SSF51735">
    <property type="entry name" value="NAD(P)-binding Rossmann-fold domains"/>
    <property type="match status" value="1"/>
</dbReference>
<dbReference type="PANTHER" id="PTHR43355:SF2">
    <property type="entry name" value="FLAVIN REDUCTASE (NADPH)"/>
    <property type="match status" value="1"/>
</dbReference>
<evidence type="ECO:0000259" key="1">
    <source>
        <dbReference type="Pfam" id="PF13460"/>
    </source>
</evidence>
<name>A0A9D7FDB8_9RHOO</name>
<dbReference type="CDD" id="cd05244">
    <property type="entry name" value="BVR-B_like_SDR_a"/>
    <property type="match status" value="1"/>
</dbReference>
<dbReference type="InterPro" id="IPR036291">
    <property type="entry name" value="NAD(P)-bd_dom_sf"/>
</dbReference>
<dbReference type="Pfam" id="PF13460">
    <property type="entry name" value="NAD_binding_10"/>
    <property type="match status" value="1"/>
</dbReference>
<comment type="caution">
    <text evidence="2">The sequence shown here is derived from an EMBL/GenBank/DDBJ whole genome shotgun (WGS) entry which is preliminary data.</text>
</comment>
<gene>
    <name evidence="2" type="ORF">IPJ48_06370</name>
</gene>
<accession>A0A9D7FDB8</accession>
<dbReference type="GO" id="GO:0042602">
    <property type="term" value="F:riboflavin reductase (NADPH) activity"/>
    <property type="evidence" value="ECO:0007669"/>
    <property type="project" value="TreeGrafter"/>
</dbReference>
<sequence>MKIAVIGASRGIGYELLRLALAEGHEVTALLRNPARLNITDSRLKLVAGDILDPASTAAVVAGQDAICVCIGVAPTLQAVNVFSRGIECVLAAMGQDSRQKLISVTGIGAGDSKGHGGCLYDRLLNPLFLGTIYADKDRQEAIIRASKADWLIVRPGFLTHGPRTGQYRVIENITGVTAGKISRRDVADFMLKQLATPTCFGKTPLLCY</sequence>
<feature type="domain" description="NAD(P)-binding" evidence="1">
    <location>
        <begin position="7"/>
        <end position="198"/>
    </location>
</feature>
<proteinExistence type="predicted"/>
<dbReference type="AlphaFoldDB" id="A0A9D7FDB8"/>
<protein>
    <submittedName>
        <fullName evidence="2">SDR family oxidoreductase</fullName>
    </submittedName>
</protein>
<dbReference type="InterPro" id="IPR016040">
    <property type="entry name" value="NAD(P)-bd_dom"/>
</dbReference>
<dbReference type="Gene3D" id="3.40.50.720">
    <property type="entry name" value="NAD(P)-binding Rossmann-like Domain"/>
    <property type="match status" value="1"/>
</dbReference>
<dbReference type="GO" id="GO:0004074">
    <property type="term" value="F:biliverdin reductase [NAD(P)H] activity"/>
    <property type="evidence" value="ECO:0007669"/>
    <property type="project" value="TreeGrafter"/>
</dbReference>
<evidence type="ECO:0000313" key="2">
    <source>
        <dbReference type="EMBL" id="MBK7422736.1"/>
    </source>
</evidence>
<dbReference type="PANTHER" id="PTHR43355">
    <property type="entry name" value="FLAVIN REDUCTASE (NADPH)"/>
    <property type="match status" value="1"/>
</dbReference>
<dbReference type="Proteomes" id="UP000886602">
    <property type="component" value="Unassembled WGS sequence"/>
</dbReference>